<feature type="compositionally biased region" description="Low complexity" evidence="1">
    <location>
        <begin position="155"/>
        <end position="165"/>
    </location>
</feature>
<feature type="region of interest" description="Disordered" evidence="1">
    <location>
        <begin position="1"/>
        <end position="60"/>
    </location>
</feature>
<evidence type="ECO:0000313" key="2">
    <source>
        <dbReference type="EMBL" id="CAA7267539.1"/>
    </source>
</evidence>
<comment type="caution">
    <text evidence="2">The sequence shown here is derived from an EMBL/GenBank/DDBJ whole genome shotgun (WGS) entry which is preliminary data.</text>
</comment>
<feature type="compositionally biased region" description="Acidic residues" evidence="1">
    <location>
        <begin position="122"/>
        <end position="138"/>
    </location>
</feature>
<feature type="compositionally biased region" description="Low complexity" evidence="1">
    <location>
        <begin position="176"/>
        <end position="194"/>
    </location>
</feature>
<dbReference type="EMBL" id="CACVBS010000060">
    <property type="protein sequence ID" value="CAA7267539.1"/>
    <property type="molecule type" value="Genomic_DNA"/>
</dbReference>
<keyword evidence="3" id="KW-1185">Reference proteome</keyword>
<feature type="region of interest" description="Disordered" evidence="1">
    <location>
        <begin position="99"/>
        <end position="240"/>
    </location>
</feature>
<feature type="compositionally biased region" description="Polar residues" evidence="1">
    <location>
        <begin position="104"/>
        <end position="118"/>
    </location>
</feature>
<organism evidence="2 3">
    <name type="scientific">Cyclocybe aegerita</name>
    <name type="common">Black poplar mushroom</name>
    <name type="synonym">Agrocybe aegerita</name>
    <dbReference type="NCBI Taxonomy" id="1973307"/>
    <lineage>
        <taxon>Eukaryota</taxon>
        <taxon>Fungi</taxon>
        <taxon>Dikarya</taxon>
        <taxon>Basidiomycota</taxon>
        <taxon>Agaricomycotina</taxon>
        <taxon>Agaricomycetes</taxon>
        <taxon>Agaricomycetidae</taxon>
        <taxon>Agaricales</taxon>
        <taxon>Agaricineae</taxon>
        <taxon>Bolbitiaceae</taxon>
        <taxon>Cyclocybe</taxon>
    </lineage>
</organism>
<evidence type="ECO:0000313" key="3">
    <source>
        <dbReference type="Proteomes" id="UP000467700"/>
    </source>
</evidence>
<gene>
    <name evidence="2" type="ORF">AAE3_LOCUS9774</name>
</gene>
<dbReference type="AlphaFoldDB" id="A0A8S0VSP7"/>
<proteinExistence type="predicted"/>
<feature type="compositionally biased region" description="Polar residues" evidence="1">
    <location>
        <begin position="47"/>
        <end position="56"/>
    </location>
</feature>
<reference evidence="2 3" key="1">
    <citation type="submission" date="2020-01" db="EMBL/GenBank/DDBJ databases">
        <authorList>
            <person name="Gupta K D."/>
        </authorList>
    </citation>
    <scope>NUCLEOTIDE SEQUENCE [LARGE SCALE GENOMIC DNA]</scope>
</reference>
<name>A0A8S0VSP7_CYCAE</name>
<feature type="compositionally biased region" description="Polar residues" evidence="1">
    <location>
        <begin position="227"/>
        <end position="240"/>
    </location>
</feature>
<dbReference type="Proteomes" id="UP000467700">
    <property type="component" value="Unassembled WGS sequence"/>
</dbReference>
<feature type="compositionally biased region" description="Pro residues" evidence="1">
    <location>
        <begin position="166"/>
        <end position="175"/>
    </location>
</feature>
<sequence>MSNGHYQFHYGLQDSQSYGDSRHLPSPTPSFDHAPIQAPQLRDRAPSWTSVTSTYTGYDGEDAVTYPTPDALACKEWILQQELKRQGEAMLAARGYNMGAAETPPQSREMTPSDGSASTYDGSDDDEDTETEGGDFDDGASSISRIRYRTPSVEPTYYYARSATAPPAPPTPTRGPIPGTSDSVSAASTSLSESTEGRPRRANKPSLRRREHDEYMSRTSPKKKQYGSYSLSAGGTSRRF</sequence>
<evidence type="ECO:0000256" key="1">
    <source>
        <dbReference type="SAM" id="MobiDB-lite"/>
    </source>
</evidence>
<accession>A0A8S0VSP7</accession>
<protein>
    <submittedName>
        <fullName evidence="2">Uncharacterized protein</fullName>
    </submittedName>
</protein>